<comment type="subcellular location">
    <subcellularLocation>
        <location evidence="1">Cell membrane</location>
    </subcellularLocation>
</comment>
<feature type="transmembrane region" description="Helical" evidence="6">
    <location>
        <begin position="253"/>
        <end position="274"/>
    </location>
</feature>
<organism evidence="7">
    <name type="scientific">Bionectria ochroleuca</name>
    <name type="common">Gliocladium roseum</name>
    <dbReference type="NCBI Taxonomy" id="29856"/>
    <lineage>
        <taxon>Eukaryota</taxon>
        <taxon>Fungi</taxon>
        <taxon>Dikarya</taxon>
        <taxon>Ascomycota</taxon>
        <taxon>Pezizomycotina</taxon>
        <taxon>Sordariomycetes</taxon>
        <taxon>Hypocreomycetidae</taxon>
        <taxon>Hypocreales</taxon>
        <taxon>Bionectriaceae</taxon>
        <taxon>Clonostachys</taxon>
    </lineage>
</organism>
<proteinExistence type="predicted"/>
<dbReference type="PANTHER" id="PTHR22913:SF12">
    <property type="entry name" value="MANNURONAN SYNTHASE"/>
    <property type="match status" value="1"/>
</dbReference>
<dbReference type="SUPFAM" id="SSF53448">
    <property type="entry name" value="Nucleotide-diphospho-sugar transferases"/>
    <property type="match status" value="1"/>
</dbReference>
<keyword evidence="2" id="KW-1003">Cell membrane</keyword>
<keyword evidence="6" id="KW-0812">Transmembrane</keyword>
<feature type="transmembrane region" description="Helical" evidence="6">
    <location>
        <begin position="551"/>
        <end position="572"/>
    </location>
</feature>
<name>A0A0B7KCB8_BIOOC</name>
<keyword evidence="6" id="KW-1133">Transmembrane helix</keyword>
<dbReference type="AlphaFoldDB" id="A0A0B7KCB8"/>
<evidence type="ECO:0000313" key="7">
    <source>
        <dbReference type="EMBL" id="CEO52316.1"/>
    </source>
</evidence>
<reference evidence="7" key="1">
    <citation type="submission" date="2015-01" db="EMBL/GenBank/DDBJ databases">
        <authorList>
            <person name="Durling Mikael"/>
        </authorList>
    </citation>
    <scope>NUCLEOTIDE SEQUENCE</scope>
</reference>
<accession>A0A0B7KCB8</accession>
<evidence type="ECO:0000256" key="4">
    <source>
        <dbReference type="ARBA" id="ARBA00022679"/>
    </source>
</evidence>
<feature type="transmembrane region" description="Helical" evidence="6">
    <location>
        <begin position="578"/>
        <end position="602"/>
    </location>
</feature>
<sequence length="610" mass="68152">MEALHPDGFGAPAVASPRQVSSLRKVINIVGCVVFFAIYWMIISGCRWPVTLDLFVSIGLTELNRFLNESRRMEYYKDSGDSGDQDQEKAALTEKDDAEVNLEKGAIEWSTSGKKECIAAIVGWREDPALFTRALTSYKDAQSCGFVIAGIDGDAEEDMEMVQVFNEVFPTHSHVIHVAEPLGEIAHQIYDEEKLSREKAGLLIDYTEIHEIAMRQCLLLAREMLTNAKIVFSGPNHIRYLCIRQRHMHKKGIMFTSYIFSLAIADILGIEFIWSSDSDSIVSSNSISGTVDTMATDPSIGGASSGLFLHNSTESAVARMAETVYWGELYVNRSMAGSTLSSDCQCGPSTMFRLSALPHILIPWYLQTIMGKRMIINEDRHLTTNLLKRGWGVAFASDVLTATDTPTNLAGWLKQQIRWSRGTHIESLLEPSVYAVNHPLLFCGMIKREFVPIGSLFATLIYFFTGKALVTLPLEDLAIRCIVGWSYNYLRNTHRLTPGTWKWLLPGLIFYHVPMPAVYFWSLVTLTADGWGTTMRSSSEKAKKDGVWKAWWENGFFVVWMAIVCGSAARWLTNHVFVGLMSGMAATYFFLISAALGSFFAWKATIATTS</sequence>
<dbReference type="EMBL" id="CDPU01000028">
    <property type="protein sequence ID" value="CEO52316.1"/>
    <property type="molecule type" value="Genomic_DNA"/>
</dbReference>
<dbReference type="PANTHER" id="PTHR22913">
    <property type="entry name" value="HYALURONAN SYNTHASE"/>
    <property type="match status" value="1"/>
</dbReference>
<keyword evidence="3" id="KW-0328">Glycosyltransferase</keyword>
<dbReference type="GO" id="GO:0005886">
    <property type="term" value="C:plasma membrane"/>
    <property type="evidence" value="ECO:0007669"/>
    <property type="project" value="UniProtKB-SubCell"/>
</dbReference>
<feature type="transmembrane region" description="Helical" evidence="6">
    <location>
        <begin position="509"/>
        <end position="531"/>
    </location>
</feature>
<dbReference type="GO" id="GO:0050501">
    <property type="term" value="F:hyaluronan synthase activity"/>
    <property type="evidence" value="ECO:0007669"/>
    <property type="project" value="TreeGrafter"/>
</dbReference>
<protein>
    <recommendedName>
        <fullName evidence="8">Glycosyltransferase 2-like domain-containing protein</fullName>
    </recommendedName>
</protein>
<evidence type="ECO:0000256" key="3">
    <source>
        <dbReference type="ARBA" id="ARBA00022676"/>
    </source>
</evidence>
<dbReference type="InterPro" id="IPR029044">
    <property type="entry name" value="Nucleotide-diphossugar_trans"/>
</dbReference>
<dbReference type="Gene3D" id="3.90.550.10">
    <property type="entry name" value="Spore Coat Polysaccharide Biosynthesis Protein SpsA, Chain A"/>
    <property type="match status" value="1"/>
</dbReference>
<dbReference type="GO" id="GO:0085029">
    <property type="term" value="P:extracellular matrix assembly"/>
    <property type="evidence" value="ECO:0007669"/>
    <property type="project" value="TreeGrafter"/>
</dbReference>
<gene>
    <name evidence="7" type="ORF">BN869_000008374_1</name>
</gene>
<evidence type="ECO:0000256" key="5">
    <source>
        <dbReference type="ARBA" id="ARBA00023136"/>
    </source>
</evidence>
<evidence type="ECO:0000256" key="2">
    <source>
        <dbReference type="ARBA" id="ARBA00022475"/>
    </source>
</evidence>
<evidence type="ECO:0000256" key="6">
    <source>
        <dbReference type="SAM" id="Phobius"/>
    </source>
</evidence>
<feature type="transmembrane region" description="Helical" evidence="6">
    <location>
        <begin position="26"/>
        <end position="42"/>
    </location>
</feature>
<evidence type="ECO:0008006" key="8">
    <source>
        <dbReference type="Google" id="ProtNLM"/>
    </source>
</evidence>
<feature type="transmembrane region" description="Helical" evidence="6">
    <location>
        <begin position="350"/>
        <end position="366"/>
    </location>
</feature>
<keyword evidence="4" id="KW-0808">Transferase</keyword>
<evidence type="ECO:0000256" key="1">
    <source>
        <dbReference type="ARBA" id="ARBA00004236"/>
    </source>
</evidence>
<dbReference type="GO" id="GO:0030213">
    <property type="term" value="P:hyaluronan biosynthetic process"/>
    <property type="evidence" value="ECO:0007669"/>
    <property type="project" value="TreeGrafter"/>
</dbReference>
<keyword evidence="5 6" id="KW-0472">Membrane</keyword>
<feature type="transmembrane region" description="Helical" evidence="6">
    <location>
        <begin position="450"/>
        <end position="470"/>
    </location>
</feature>
<dbReference type="Pfam" id="PF13641">
    <property type="entry name" value="Glyco_tranf_2_3"/>
    <property type="match status" value="1"/>
</dbReference>